<evidence type="ECO:0000313" key="2">
    <source>
        <dbReference type="Proteomes" id="UP001523369"/>
    </source>
</evidence>
<protein>
    <submittedName>
        <fullName evidence="1">Uncharacterized protein</fullName>
    </submittedName>
</protein>
<sequence>MFALLRQLFQAMLARVFFFGDSSDPRRRRVIGVIVAASVLAGAGVLSWVEGRSAPDKGVGYICMGPVSGTPEEEAAARALCDRQARDEASRTTLPIDAARDPAVAEIWRTLQEAVCRPDGGDFICMSMAGRPATEADAEMVRKVLRGQGRPEAIVRTARPDDPAPVGAIVVAVPLRAGVCLVGYVEMGRGVMASPVSGLRPDGRCLAE</sequence>
<accession>A0ABT1DZ20</accession>
<proteinExistence type="predicted"/>
<evidence type="ECO:0000313" key="1">
    <source>
        <dbReference type="EMBL" id="MCO8276000.1"/>
    </source>
</evidence>
<organism evidence="1 2">
    <name type="scientific">Paractinoplanes aksuensis</name>
    <dbReference type="NCBI Taxonomy" id="2939490"/>
    <lineage>
        <taxon>Bacteria</taxon>
        <taxon>Bacillati</taxon>
        <taxon>Actinomycetota</taxon>
        <taxon>Actinomycetes</taxon>
        <taxon>Micromonosporales</taxon>
        <taxon>Micromonosporaceae</taxon>
        <taxon>Paractinoplanes</taxon>
    </lineage>
</organism>
<reference evidence="1 2" key="1">
    <citation type="submission" date="2022-06" db="EMBL/GenBank/DDBJ databases">
        <title>New Species of the Genus Actinoplanes, ActinopZanes ferrugineus.</title>
        <authorList>
            <person name="Ding P."/>
        </authorList>
    </citation>
    <scope>NUCLEOTIDE SEQUENCE [LARGE SCALE GENOMIC DNA]</scope>
    <source>
        <strain evidence="1 2">TRM88003</strain>
    </source>
</reference>
<comment type="caution">
    <text evidence="1">The sequence shown here is derived from an EMBL/GenBank/DDBJ whole genome shotgun (WGS) entry which is preliminary data.</text>
</comment>
<dbReference type="Proteomes" id="UP001523369">
    <property type="component" value="Unassembled WGS sequence"/>
</dbReference>
<dbReference type="EMBL" id="JAMYJR010000041">
    <property type="protein sequence ID" value="MCO8276000.1"/>
    <property type="molecule type" value="Genomic_DNA"/>
</dbReference>
<keyword evidence="2" id="KW-1185">Reference proteome</keyword>
<dbReference type="RefSeq" id="WP_253242033.1">
    <property type="nucleotide sequence ID" value="NZ_JAMYJR010000041.1"/>
</dbReference>
<name>A0ABT1DZ20_9ACTN</name>
<gene>
    <name evidence="1" type="ORF">M1L60_36025</name>
</gene>